<evidence type="ECO:0000313" key="2">
    <source>
        <dbReference type="Proteomes" id="UP000078492"/>
    </source>
</evidence>
<dbReference type="Proteomes" id="UP000078492">
    <property type="component" value="Unassembled WGS sequence"/>
</dbReference>
<proteinExistence type="predicted"/>
<dbReference type="AlphaFoldDB" id="A0A151JQW4"/>
<dbReference type="EMBL" id="KQ978620">
    <property type="protein sequence ID" value="KYN29747.1"/>
    <property type="molecule type" value="Genomic_DNA"/>
</dbReference>
<protein>
    <submittedName>
        <fullName evidence="1">Uncharacterized protein</fullName>
    </submittedName>
</protein>
<reference evidence="1 2" key="1">
    <citation type="submission" date="2015-09" db="EMBL/GenBank/DDBJ databases">
        <title>Trachymyrmex cornetzi WGS genome.</title>
        <authorList>
            <person name="Nygaard S."/>
            <person name="Hu H."/>
            <person name="Boomsma J."/>
            <person name="Zhang G."/>
        </authorList>
    </citation>
    <scope>NUCLEOTIDE SEQUENCE [LARGE SCALE GENOMIC DNA]</scope>
    <source>
        <strain evidence="1">Tcor2-1</strain>
        <tissue evidence="1">Whole body</tissue>
    </source>
</reference>
<evidence type="ECO:0000313" key="1">
    <source>
        <dbReference type="EMBL" id="KYN29747.1"/>
    </source>
</evidence>
<gene>
    <name evidence="1" type="ORF">ALC57_00798</name>
</gene>
<accession>A0A151JQW4</accession>
<organism evidence="1 2">
    <name type="scientific">Trachymyrmex cornetzi</name>
    <dbReference type="NCBI Taxonomy" id="471704"/>
    <lineage>
        <taxon>Eukaryota</taxon>
        <taxon>Metazoa</taxon>
        <taxon>Ecdysozoa</taxon>
        <taxon>Arthropoda</taxon>
        <taxon>Hexapoda</taxon>
        <taxon>Insecta</taxon>
        <taxon>Pterygota</taxon>
        <taxon>Neoptera</taxon>
        <taxon>Endopterygota</taxon>
        <taxon>Hymenoptera</taxon>
        <taxon>Apocrita</taxon>
        <taxon>Aculeata</taxon>
        <taxon>Formicoidea</taxon>
        <taxon>Formicidae</taxon>
        <taxon>Myrmicinae</taxon>
        <taxon>Trachymyrmex</taxon>
    </lineage>
</organism>
<feature type="non-terminal residue" evidence="1">
    <location>
        <position position="1"/>
    </location>
</feature>
<name>A0A151JQW4_9HYME</name>
<sequence length="175" mass="18679">IAYALLPHHARSRSVRSSLNLVIYPIFFSLCSTFTPNSENGELPYMPNAVLIILLRFLGGKINVSRGGITRSKAKSGDDAGLSGLLHGGVSNGSRSILTILAPYSCLCRSSSTASKAASTLRRASLPGKFKRDEQSRLARGKGGEARRTTVTGECTGVINIRCSFISLLDASYRG</sequence>
<keyword evidence="2" id="KW-1185">Reference proteome</keyword>